<evidence type="ECO:0000313" key="7">
    <source>
        <dbReference type="EMBL" id="KAL2832430.1"/>
    </source>
</evidence>
<keyword evidence="5" id="KW-0496">Mitochondrion</keyword>
<dbReference type="InterPro" id="IPR052374">
    <property type="entry name" value="SERAC1"/>
</dbReference>
<dbReference type="EMBL" id="JBFXLS010000006">
    <property type="protein sequence ID" value="KAL2832430.1"/>
    <property type="molecule type" value="Genomic_DNA"/>
</dbReference>
<gene>
    <name evidence="7" type="ORF">BDW59DRAFT_139230</name>
</gene>
<proteinExistence type="predicted"/>
<keyword evidence="4" id="KW-0256">Endoplasmic reticulum</keyword>
<evidence type="ECO:0000256" key="2">
    <source>
        <dbReference type="ARBA" id="ARBA00004240"/>
    </source>
</evidence>
<name>A0ABR4IXI7_9EURO</name>
<comment type="subcellular location">
    <subcellularLocation>
        <location evidence="2">Endoplasmic reticulum</location>
    </subcellularLocation>
    <subcellularLocation>
        <location evidence="3">Membrane</location>
    </subcellularLocation>
    <subcellularLocation>
        <location evidence="1">Mitochondrion</location>
    </subcellularLocation>
</comment>
<dbReference type="PANTHER" id="PTHR48182:SF2">
    <property type="entry name" value="PROTEIN SERAC1"/>
    <property type="match status" value="1"/>
</dbReference>
<evidence type="ECO:0000313" key="8">
    <source>
        <dbReference type="Proteomes" id="UP001610335"/>
    </source>
</evidence>
<comment type="caution">
    <text evidence="7">The sequence shown here is derived from an EMBL/GenBank/DDBJ whole genome shotgun (WGS) entry which is preliminary data.</text>
</comment>
<evidence type="ECO:0000256" key="6">
    <source>
        <dbReference type="ARBA" id="ARBA00023136"/>
    </source>
</evidence>
<evidence type="ECO:0000256" key="1">
    <source>
        <dbReference type="ARBA" id="ARBA00004173"/>
    </source>
</evidence>
<accession>A0ABR4IXI7</accession>
<protein>
    <submittedName>
        <fullName evidence="7">Uncharacterized protein</fullName>
    </submittedName>
</protein>
<evidence type="ECO:0000256" key="5">
    <source>
        <dbReference type="ARBA" id="ARBA00023128"/>
    </source>
</evidence>
<dbReference type="Proteomes" id="UP001610335">
    <property type="component" value="Unassembled WGS sequence"/>
</dbReference>
<sequence length="115" mass="12793">MPQSSLFFKRKDLKNHEESSSETQEVAALTTVYCGHNPMVDIVAIHGLNGDPFKSFTTEVSQNFWLKDLLPNDIPNCRVLTFSYPASVVKLLGRPSSGTILEHTTTLVQELAADR</sequence>
<keyword evidence="6" id="KW-0472">Membrane</keyword>
<organism evidence="7 8">
    <name type="scientific">Aspergillus cavernicola</name>
    <dbReference type="NCBI Taxonomy" id="176166"/>
    <lineage>
        <taxon>Eukaryota</taxon>
        <taxon>Fungi</taxon>
        <taxon>Dikarya</taxon>
        <taxon>Ascomycota</taxon>
        <taxon>Pezizomycotina</taxon>
        <taxon>Eurotiomycetes</taxon>
        <taxon>Eurotiomycetidae</taxon>
        <taxon>Eurotiales</taxon>
        <taxon>Aspergillaceae</taxon>
        <taxon>Aspergillus</taxon>
        <taxon>Aspergillus subgen. Nidulantes</taxon>
    </lineage>
</organism>
<reference evidence="7 8" key="1">
    <citation type="submission" date="2024-07" db="EMBL/GenBank/DDBJ databases">
        <title>Section-level genome sequencing and comparative genomics of Aspergillus sections Usti and Cavernicolus.</title>
        <authorList>
            <consortium name="Lawrence Berkeley National Laboratory"/>
            <person name="Nybo J.L."/>
            <person name="Vesth T.C."/>
            <person name="Theobald S."/>
            <person name="Frisvad J.C."/>
            <person name="Larsen T.O."/>
            <person name="Kjaerboelling I."/>
            <person name="Rothschild-Mancinelli K."/>
            <person name="Lyhne E.K."/>
            <person name="Kogle M.E."/>
            <person name="Barry K."/>
            <person name="Clum A."/>
            <person name="Na H."/>
            <person name="Ledsgaard L."/>
            <person name="Lin J."/>
            <person name="Lipzen A."/>
            <person name="Kuo A."/>
            <person name="Riley R."/>
            <person name="Mondo S."/>
            <person name="LaButti K."/>
            <person name="Haridas S."/>
            <person name="Pangalinan J."/>
            <person name="Salamov A.A."/>
            <person name="Simmons B.A."/>
            <person name="Magnuson J.K."/>
            <person name="Chen J."/>
            <person name="Drula E."/>
            <person name="Henrissat B."/>
            <person name="Wiebenga A."/>
            <person name="Lubbers R.J."/>
            <person name="Gomes A.C."/>
            <person name="Makela M.R."/>
            <person name="Stajich J."/>
            <person name="Grigoriev I.V."/>
            <person name="Mortensen U.H."/>
            <person name="De vries R.P."/>
            <person name="Baker S.E."/>
            <person name="Andersen M.R."/>
        </authorList>
    </citation>
    <scope>NUCLEOTIDE SEQUENCE [LARGE SCALE GENOMIC DNA]</scope>
    <source>
        <strain evidence="7 8">CBS 600.67</strain>
    </source>
</reference>
<dbReference type="PANTHER" id="PTHR48182">
    <property type="entry name" value="PROTEIN SERAC1"/>
    <property type="match status" value="1"/>
</dbReference>
<keyword evidence="8" id="KW-1185">Reference proteome</keyword>
<evidence type="ECO:0000256" key="4">
    <source>
        <dbReference type="ARBA" id="ARBA00022824"/>
    </source>
</evidence>
<evidence type="ECO:0000256" key="3">
    <source>
        <dbReference type="ARBA" id="ARBA00004370"/>
    </source>
</evidence>